<dbReference type="EMBL" id="UINC01103624">
    <property type="protein sequence ID" value="SVC66149.1"/>
    <property type="molecule type" value="Genomic_DNA"/>
</dbReference>
<feature type="non-terminal residue" evidence="1">
    <location>
        <position position="58"/>
    </location>
</feature>
<organism evidence="1">
    <name type="scientific">marine metagenome</name>
    <dbReference type="NCBI Taxonomy" id="408172"/>
    <lineage>
        <taxon>unclassified sequences</taxon>
        <taxon>metagenomes</taxon>
        <taxon>ecological metagenomes</taxon>
    </lineage>
</organism>
<accession>A0A382NYF3</accession>
<reference evidence="1" key="1">
    <citation type="submission" date="2018-05" db="EMBL/GenBank/DDBJ databases">
        <authorList>
            <person name="Lanie J.A."/>
            <person name="Ng W.-L."/>
            <person name="Kazmierczak K.M."/>
            <person name="Andrzejewski T.M."/>
            <person name="Davidsen T.M."/>
            <person name="Wayne K.J."/>
            <person name="Tettelin H."/>
            <person name="Glass J.I."/>
            <person name="Rusch D."/>
            <person name="Podicherti R."/>
            <person name="Tsui H.-C.T."/>
            <person name="Winkler M.E."/>
        </authorList>
    </citation>
    <scope>NUCLEOTIDE SEQUENCE</scope>
</reference>
<protein>
    <submittedName>
        <fullName evidence="1">Uncharacterized protein</fullName>
    </submittedName>
</protein>
<evidence type="ECO:0000313" key="1">
    <source>
        <dbReference type="EMBL" id="SVC66149.1"/>
    </source>
</evidence>
<proteinExistence type="predicted"/>
<dbReference type="AlphaFoldDB" id="A0A382NYF3"/>
<sequence length="58" mass="6340">MVACQVFWFQRALEPAAAKIAVAAPRFGGVLARHHPKRVDHPLTDCVAGAGLQELDFR</sequence>
<gene>
    <name evidence="1" type="ORF">METZ01_LOCUS319003</name>
</gene>
<name>A0A382NYF3_9ZZZZ</name>